<feature type="domain" description="Nitrite/Sulfite reductase ferredoxin-like" evidence="18">
    <location>
        <begin position="75"/>
        <end position="136"/>
    </location>
</feature>
<dbReference type="GO" id="GO:0009337">
    <property type="term" value="C:sulfite reductase complex (NADPH)"/>
    <property type="evidence" value="ECO:0007669"/>
    <property type="project" value="InterPro"/>
</dbReference>
<evidence type="ECO:0000313" key="19">
    <source>
        <dbReference type="EMBL" id="AIC93408.1"/>
    </source>
</evidence>
<evidence type="ECO:0000256" key="6">
    <source>
        <dbReference type="ARBA" id="ARBA00022723"/>
    </source>
</evidence>
<dbReference type="PATRIC" id="fig|1246626.3.peg.799"/>
<dbReference type="InterPro" id="IPR045169">
    <property type="entry name" value="NO2/SO3_Rdtase_4Fe4S_prot"/>
</dbReference>
<evidence type="ECO:0000256" key="16">
    <source>
        <dbReference type="SAM" id="MobiDB-lite"/>
    </source>
</evidence>
<comment type="pathway">
    <text evidence="1 15">Sulfur metabolism; hydrogen sulfide biosynthesis; hydrogen sulfide from sulfite (NADPH route): step 1/1.</text>
</comment>
<evidence type="ECO:0000256" key="10">
    <source>
        <dbReference type="ARBA" id="ARBA00023014"/>
    </source>
</evidence>
<sequence>MTNKDAIQAQDGPPSDVERIKQESNYLRGTLTEALAEPISSGINDDDNRLMKFHGSYLQDDRDLREERRQQKLEPAYQFMVRVRLPGGVATPDQWLKMDELAHQYGNGTLRLTTRQTFQMHGILKWNMKKSIQGINEALMDTIAACGDVNRNVMITPNPYQSEYHQEVYEYARKLSDDLLPKTRAYHEIWLDEEKVAETPKQEEVEPMYGALYLPRKFKIGVAIPPANDVDVFSQDIGYIAVIEDGKLKGFNVAVGGGMGMTHGDQQTYPQLGRVIGFCKPDQMVDVAEKLITIQRDYGNRSERKYARFKYTIDKRGLDWLVTELHNRLGWQLDVAKPFQFDHNGDRYGWTKGIRGRWHFTLFVQNGRIKDDADYQLMTGLREIAKVHTGDFRLTGNQNVIISNVPTAKKKQLTALIEQYGLSDGTYTSGLRRNSMACVAFPTCGLAMAESERYLPSLVTKLEYVLDDAGLKDEDITIRMAGCPNGCSRAAIAEIGFIGKAPGKYNLYLGAGFAGERLSKMYKENIGEAEILDTLSPIIHEYSKSRTENERFGDFVIRSGYIKKTEGGTDFHKS</sequence>
<dbReference type="STRING" id="1246626.BleG1_0800"/>
<dbReference type="HOGENOM" id="CLU_001975_3_2_9"/>
<comment type="catalytic activity">
    <reaction evidence="12 15">
        <text>hydrogen sulfide + 3 NADP(+) + 3 H2O = sulfite + 3 NADPH + 4 H(+)</text>
        <dbReference type="Rhea" id="RHEA:13801"/>
        <dbReference type="ChEBI" id="CHEBI:15377"/>
        <dbReference type="ChEBI" id="CHEBI:15378"/>
        <dbReference type="ChEBI" id="CHEBI:17359"/>
        <dbReference type="ChEBI" id="CHEBI:29919"/>
        <dbReference type="ChEBI" id="CHEBI:57783"/>
        <dbReference type="ChEBI" id="CHEBI:58349"/>
        <dbReference type="EC" id="1.8.1.2"/>
    </reaction>
</comment>
<dbReference type="Gene3D" id="3.30.413.10">
    <property type="entry name" value="Sulfite Reductase Hemoprotein, domain 1"/>
    <property type="match status" value="2"/>
</dbReference>
<feature type="binding site" evidence="15">
    <location>
        <position position="487"/>
    </location>
    <ligand>
        <name>[4Fe-4S] cluster</name>
        <dbReference type="ChEBI" id="CHEBI:49883"/>
    </ligand>
</feature>
<dbReference type="PRINTS" id="PR00397">
    <property type="entry name" value="SIROHAEM"/>
</dbReference>
<dbReference type="GO" id="GO:0046872">
    <property type="term" value="F:metal ion binding"/>
    <property type="evidence" value="ECO:0007669"/>
    <property type="project" value="UniProtKB-KW"/>
</dbReference>
<evidence type="ECO:0000256" key="12">
    <source>
        <dbReference type="ARBA" id="ARBA00052219"/>
    </source>
</evidence>
<evidence type="ECO:0000259" key="18">
    <source>
        <dbReference type="Pfam" id="PF03460"/>
    </source>
</evidence>
<evidence type="ECO:0000256" key="13">
    <source>
        <dbReference type="ARBA" id="ARBA00057160"/>
    </source>
</evidence>
<dbReference type="InterPro" id="IPR006067">
    <property type="entry name" value="NO2/SO3_Rdtase_4Fe4S_dom"/>
</dbReference>
<evidence type="ECO:0000256" key="3">
    <source>
        <dbReference type="ARBA" id="ARBA00022485"/>
    </source>
</evidence>
<dbReference type="GO" id="GO:0020037">
    <property type="term" value="F:heme binding"/>
    <property type="evidence" value="ECO:0007669"/>
    <property type="project" value="InterPro"/>
</dbReference>
<dbReference type="GO" id="GO:0050661">
    <property type="term" value="F:NADP binding"/>
    <property type="evidence" value="ECO:0007669"/>
    <property type="project" value="InterPro"/>
</dbReference>
<dbReference type="Gene3D" id="3.90.480.20">
    <property type="match status" value="1"/>
</dbReference>
<evidence type="ECO:0000256" key="7">
    <source>
        <dbReference type="ARBA" id="ARBA00022857"/>
    </source>
</evidence>
<dbReference type="InterPro" id="IPR036136">
    <property type="entry name" value="Nit/Sulf_reduc_fer-like_dom_sf"/>
</dbReference>
<dbReference type="GO" id="GO:0000103">
    <property type="term" value="P:sulfate assimilation"/>
    <property type="evidence" value="ECO:0007669"/>
    <property type="project" value="UniProtKB-UniRule"/>
</dbReference>
<dbReference type="NCBIfam" id="TIGR02041">
    <property type="entry name" value="CysI"/>
    <property type="match status" value="1"/>
</dbReference>
<dbReference type="GO" id="GO:0004783">
    <property type="term" value="F:sulfite reductase (NADPH) activity"/>
    <property type="evidence" value="ECO:0007669"/>
    <property type="project" value="UniProtKB-UniRule"/>
</dbReference>
<dbReference type="InterPro" id="IPR011786">
    <property type="entry name" value="CysI"/>
</dbReference>
<dbReference type="Pfam" id="PF01077">
    <property type="entry name" value="NIR_SIR"/>
    <property type="match status" value="1"/>
</dbReference>
<dbReference type="Gene3D" id="3.90.480.10">
    <property type="entry name" value="Sulfite Reductase Hemoprotein,Domain 2"/>
    <property type="match status" value="1"/>
</dbReference>
<comment type="function">
    <text evidence="13 15">Component of the sulfite reductase complex that catalyzes the 6-electron reduction of sulfite to sulfide. This is one of several activities required for the biosynthesis of L-cysteine from sulfate.</text>
</comment>
<dbReference type="EC" id="1.8.1.2" evidence="15"/>
<dbReference type="Pfam" id="PF03460">
    <property type="entry name" value="NIR_SIR_ferr"/>
    <property type="match status" value="2"/>
</dbReference>
<feature type="region of interest" description="Disordered" evidence="16">
    <location>
        <begin position="1"/>
        <end position="20"/>
    </location>
</feature>
<dbReference type="Proteomes" id="UP000027142">
    <property type="component" value="Chromosome"/>
</dbReference>
<keyword evidence="4 15" id="KW-0028">Amino-acid biosynthesis</keyword>
<evidence type="ECO:0000256" key="8">
    <source>
        <dbReference type="ARBA" id="ARBA00023002"/>
    </source>
</evidence>
<evidence type="ECO:0000259" key="17">
    <source>
        <dbReference type="Pfam" id="PF01077"/>
    </source>
</evidence>
<keyword evidence="6 15" id="KW-0479">Metal-binding</keyword>
<dbReference type="InterPro" id="IPR045854">
    <property type="entry name" value="NO2/SO3_Rdtase_4Fe4S_sf"/>
</dbReference>
<feature type="binding site" evidence="15">
    <location>
        <position position="438"/>
    </location>
    <ligand>
        <name>[4Fe-4S] cluster</name>
        <dbReference type="ChEBI" id="CHEBI:49883"/>
    </ligand>
</feature>
<dbReference type="OrthoDB" id="9803707at2"/>
<keyword evidence="10 15" id="KW-0411">Iron-sulfur</keyword>
<dbReference type="SUPFAM" id="SSF55124">
    <property type="entry name" value="Nitrite/Sulfite reductase N-terminal domain-like"/>
    <property type="match status" value="2"/>
</dbReference>
<feature type="binding site" description="axial binding residue" evidence="15">
    <location>
        <position position="487"/>
    </location>
    <ligand>
        <name>siroheme</name>
        <dbReference type="ChEBI" id="CHEBI:60052"/>
    </ligand>
    <ligandPart>
        <name>Fe</name>
        <dbReference type="ChEBI" id="CHEBI:18248"/>
    </ligandPart>
</feature>
<evidence type="ECO:0000256" key="14">
    <source>
        <dbReference type="ARBA" id="ARBA00062253"/>
    </source>
</evidence>
<dbReference type="GO" id="GO:0051539">
    <property type="term" value="F:4 iron, 4 sulfur cluster binding"/>
    <property type="evidence" value="ECO:0007669"/>
    <property type="project" value="UniProtKB-KW"/>
</dbReference>
<evidence type="ECO:0000313" key="20">
    <source>
        <dbReference type="Proteomes" id="UP000027142"/>
    </source>
</evidence>
<feature type="domain" description="Nitrite/sulphite reductase 4Fe-4S" evidence="17">
    <location>
        <begin position="174"/>
        <end position="332"/>
    </location>
</feature>
<accession>A0A060LYP6</accession>
<dbReference type="NCBIfam" id="NF010029">
    <property type="entry name" value="PRK13504.1"/>
    <property type="match status" value="1"/>
</dbReference>
<dbReference type="HAMAP" id="MF_01540">
    <property type="entry name" value="CysI"/>
    <property type="match status" value="1"/>
</dbReference>
<organism evidence="19 20">
    <name type="scientific">Shouchella lehensis G1</name>
    <dbReference type="NCBI Taxonomy" id="1246626"/>
    <lineage>
        <taxon>Bacteria</taxon>
        <taxon>Bacillati</taxon>
        <taxon>Bacillota</taxon>
        <taxon>Bacilli</taxon>
        <taxon>Bacillales</taxon>
        <taxon>Bacillaceae</taxon>
        <taxon>Shouchella</taxon>
    </lineage>
</organism>
<feature type="binding site" evidence="15">
    <location>
        <position position="444"/>
    </location>
    <ligand>
        <name>[4Fe-4S] cluster</name>
        <dbReference type="ChEBI" id="CHEBI:49883"/>
    </ligand>
</feature>
<keyword evidence="5 15" id="KW-0349">Heme</keyword>
<evidence type="ECO:0000256" key="4">
    <source>
        <dbReference type="ARBA" id="ARBA00022605"/>
    </source>
</evidence>
<dbReference type="eggNOG" id="COG0155">
    <property type="taxonomic scope" value="Bacteria"/>
</dbReference>
<dbReference type="InterPro" id="IPR005117">
    <property type="entry name" value="NiRdtase/SiRdtase_haem-b_fer"/>
</dbReference>
<keyword evidence="8 15" id="KW-0560">Oxidoreductase</keyword>
<keyword evidence="20" id="KW-1185">Reference proteome</keyword>
<dbReference type="EMBL" id="CP003923">
    <property type="protein sequence ID" value="AIC93408.1"/>
    <property type="molecule type" value="Genomic_DNA"/>
</dbReference>
<dbReference type="PANTHER" id="PTHR11493">
    <property type="entry name" value="SULFITE REDUCTASE [NADPH] SUBUNIT BETA-RELATED"/>
    <property type="match status" value="1"/>
</dbReference>
<dbReference type="KEGG" id="ble:BleG1_0800"/>
<dbReference type="SUPFAM" id="SSF56014">
    <property type="entry name" value="Nitrite and sulphite reductase 4Fe-4S domain-like"/>
    <property type="match status" value="2"/>
</dbReference>
<evidence type="ECO:0000256" key="15">
    <source>
        <dbReference type="HAMAP-Rule" id="MF_01540"/>
    </source>
</evidence>
<dbReference type="RefSeq" id="WP_038477444.1">
    <property type="nucleotide sequence ID" value="NZ_CP003923.1"/>
</dbReference>
<evidence type="ECO:0000256" key="1">
    <source>
        <dbReference type="ARBA" id="ARBA00004774"/>
    </source>
</evidence>
<evidence type="ECO:0000256" key="2">
    <source>
        <dbReference type="ARBA" id="ARBA00010429"/>
    </source>
</evidence>
<gene>
    <name evidence="15" type="primary">cysI</name>
    <name evidence="19" type="ORF">BleG1_0800</name>
</gene>
<dbReference type="GO" id="GO:0070814">
    <property type="term" value="P:hydrogen sulfide biosynthetic process"/>
    <property type="evidence" value="ECO:0007669"/>
    <property type="project" value="UniProtKB-UniRule"/>
</dbReference>
<name>A0A060LYP6_9BACI</name>
<comment type="similarity">
    <text evidence="2 15">Belongs to the nitrite and sulfite reductase 4Fe-4S domain family.</text>
</comment>
<keyword evidence="9 15" id="KW-0408">Iron</keyword>
<feature type="binding site" evidence="15">
    <location>
        <position position="483"/>
    </location>
    <ligand>
        <name>[4Fe-4S] cluster</name>
        <dbReference type="ChEBI" id="CHEBI:49883"/>
    </ligand>
</feature>
<keyword evidence="7 15" id="KW-0521">NADP</keyword>
<dbReference type="FunFam" id="3.30.413.10:FF:000003">
    <property type="entry name" value="Sulfite reductase [NADPH] hemoprotein beta-component"/>
    <property type="match status" value="1"/>
</dbReference>
<comment type="subunit">
    <text evidence="14 15">Alpha(8)-beta(8). The alpha component is a flavoprotein, the beta component is a hemoprotein.</text>
</comment>
<dbReference type="InterPro" id="IPR006066">
    <property type="entry name" value="NO2/SO3_Rdtase_FeS/sirohaem_BS"/>
</dbReference>
<dbReference type="GO" id="GO:0019344">
    <property type="term" value="P:cysteine biosynthetic process"/>
    <property type="evidence" value="ECO:0007669"/>
    <property type="project" value="UniProtKB-KW"/>
</dbReference>
<reference evidence="19 20" key="1">
    <citation type="journal article" date="2014" name="Gene">
        <title>A comparative genomic analysis of the alkalitolerant soil bacterium Bacillus lehensis G1.</title>
        <authorList>
            <person name="Noor Y.M."/>
            <person name="Samsulrizal N.H."/>
            <person name="Jema'on N.A."/>
            <person name="Low K.O."/>
            <person name="Ramli A.N."/>
            <person name="Alias N.I."/>
            <person name="Damis S.I."/>
            <person name="Fuzi S.F."/>
            <person name="Isa M.N."/>
            <person name="Murad A.M."/>
            <person name="Raih M.F."/>
            <person name="Bakar F.D."/>
            <person name="Najimudin N."/>
            <person name="Mahadi N.M."/>
            <person name="Illias R.M."/>
        </authorList>
    </citation>
    <scope>NUCLEOTIDE SEQUENCE [LARGE SCALE GENOMIC DNA]</scope>
    <source>
        <strain evidence="19 20">G1</strain>
    </source>
</reference>
<proteinExistence type="inferred from homology"/>
<evidence type="ECO:0000256" key="11">
    <source>
        <dbReference type="ARBA" id="ARBA00023192"/>
    </source>
</evidence>
<comment type="cofactor">
    <cofactor evidence="15">
        <name>siroheme</name>
        <dbReference type="ChEBI" id="CHEBI:60052"/>
    </cofactor>
    <text evidence="15">Binds 1 siroheme per subunit.</text>
</comment>
<dbReference type="PANTHER" id="PTHR11493:SF47">
    <property type="entry name" value="SULFITE REDUCTASE [NADPH] SUBUNIT BETA"/>
    <property type="match status" value="1"/>
</dbReference>
<protein>
    <recommendedName>
        <fullName evidence="15">Sulfite reductase [NADPH] hemoprotein beta-component</fullName>
        <shortName evidence="15">SiR-HP</shortName>
        <shortName evidence="15">SiRHP</shortName>
        <ecNumber evidence="15">1.8.1.2</ecNumber>
    </recommendedName>
</protein>
<feature type="domain" description="Nitrite/Sulfite reductase ferredoxin-like" evidence="18">
    <location>
        <begin position="356"/>
        <end position="418"/>
    </location>
</feature>
<evidence type="ECO:0000256" key="9">
    <source>
        <dbReference type="ARBA" id="ARBA00023004"/>
    </source>
</evidence>
<dbReference type="AlphaFoldDB" id="A0A060LYP6"/>
<evidence type="ECO:0000256" key="5">
    <source>
        <dbReference type="ARBA" id="ARBA00022617"/>
    </source>
</evidence>
<dbReference type="GO" id="GO:0050311">
    <property type="term" value="F:sulfite reductase (ferredoxin) activity"/>
    <property type="evidence" value="ECO:0007669"/>
    <property type="project" value="TreeGrafter"/>
</dbReference>
<keyword evidence="3 15" id="KW-0004">4Fe-4S</keyword>
<comment type="cofactor">
    <cofactor evidence="15">
        <name>[4Fe-4S] cluster</name>
        <dbReference type="ChEBI" id="CHEBI:49883"/>
    </cofactor>
    <text evidence="15">Binds 1 [4Fe-4S] cluster per subunit.</text>
</comment>
<keyword evidence="11 15" id="KW-0198">Cysteine biosynthesis</keyword>
<dbReference type="FunFam" id="3.30.413.10:FF:000004">
    <property type="entry name" value="Sulfite reductase [NADPH] hemoprotein beta-component"/>
    <property type="match status" value="1"/>
</dbReference>
<dbReference type="UniPathway" id="UPA00140">
    <property type="reaction ID" value="UER00207"/>
</dbReference>